<dbReference type="InterPro" id="IPR008979">
    <property type="entry name" value="Galactose-bd-like_sf"/>
</dbReference>
<dbReference type="Pfam" id="PF00431">
    <property type="entry name" value="CUB"/>
    <property type="match status" value="1"/>
</dbReference>
<dbReference type="CDD" id="cd00041">
    <property type="entry name" value="CUB"/>
    <property type="match status" value="1"/>
</dbReference>
<dbReference type="CDD" id="cd00057">
    <property type="entry name" value="FA58C"/>
    <property type="match status" value="1"/>
</dbReference>
<keyword evidence="5 9" id="KW-0472">Membrane</keyword>
<dbReference type="Pfam" id="PF03815">
    <property type="entry name" value="LCCL"/>
    <property type="match status" value="1"/>
</dbReference>
<feature type="region of interest" description="Disordered" evidence="8">
    <location>
        <begin position="804"/>
        <end position="823"/>
    </location>
</feature>
<dbReference type="EMBL" id="JADDUC010000001">
    <property type="protein sequence ID" value="KAG0137326.1"/>
    <property type="molecule type" value="Genomic_DNA"/>
</dbReference>
<feature type="region of interest" description="Disordered" evidence="8">
    <location>
        <begin position="482"/>
        <end position="504"/>
    </location>
</feature>
<dbReference type="Gene3D" id="2.60.120.290">
    <property type="entry name" value="Spermadhesin, CUB domain"/>
    <property type="match status" value="1"/>
</dbReference>
<keyword evidence="3 9" id="KW-0812">Transmembrane</keyword>
<evidence type="ECO:0000313" key="13">
    <source>
        <dbReference type="EMBL" id="KAG0137326.1"/>
    </source>
</evidence>
<dbReference type="PROSITE" id="PS01285">
    <property type="entry name" value="FA58C_1"/>
    <property type="match status" value="1"/>
</dbReference>
<dbReference type="PANTHER" id="PTHR46806">
    <property type="entry name" value="F5/8 TYPE C DOMAIN-CONTAINING PROTEIN"/>
    <property type="match status" value="1"/>
</dbReference>
<sequence length="958" mass="106007">MRVQEVLGNGHDAFSALEGDQVGNAGASQGSSHGMEEGREPQAEGVITPSITPAPQMPLHQGKVPKPSWLLCSAMKTHLEDPYPHPLSTEAAARDGCGHTVMYQDSGTLASKNYPGTYPNYTLCEKKIEVPPGKRLILKIGDLDIESQKCESSYLTIQSSSTLHGPYCGNVMPVPKEIILDSNEATIHFESGSHVSGRGFLLSYASSDHPDLITCLERANHYTKAEFSRYCPAGCRDIAGDISGNIGEGYRDTSLLCKSAIHAGVVADELGGQISVTQHKGISRYQGIVANGVPSLDGSLSDKRFTFTSNGCNKSLSLEEGFLSKSQVTASSYWEETNEFGQLLLWSPDKAWLQVPGWSWASNHSSNREWLEIDLGEKKRITGIKTTGSGSMNFNFYVKTFTMNYKNNNSKWRTYKGILSNEEKVFQGNSNSADVVRNNFIPPIVARYVRIIPQTWNQRIALKLELMGCRIMPANSSFTHSMWQKPSQSTETSLGKEDRTVTEPIPSEETNLGLKLTAIIVPILIVVFLFVFSGICICAALRKREAKGLSYGLSSTQKSGCWKQIKQPFTRHQSTEFTISYNNEKETPQKLDLVTSDMAEPAPGRGMAQQCYKLQLLCKLRTRNRFIHVHPKFILLEKFPDSEIVTAEGNDGKHLGMDEVQNTPSCLLVPKGSQEEVEMLHPERERFLGMAAGFQVCSRNVNLFGRYQQPLMIGTGTVTRKGSTFRPMDTKEEGRRGSSEFENHYHCPHRANRHEYALPLTSQEPEYATPIIERHIAREGNFPSENGYNVPVASSQIHSLTAGSFSSSCKTDTRNGDYQTPQSVINYDKPKINGVLTSVSYSTDYQKPQQTALGGEGYSTPRDCLKPISQTAMTALLSGTVRRNVAAQLSEVKTEFGGTLLWEAEGKQALKCVCNQNLMFPIVPFSDKLEKAWDWVQCIAQQLAPLSAGAALEQNSFW</sequence>
<dbReference type="FunFam" id="2.60.120.260:FF:000002">
    <property type="entry name" value="Coagulation factor VIII"/>
    <property type="match status" value="1"/>
</dbReference>
<dbReference type="OrthoDB" id="441660at2759"/>
<accession>A0A835U2T2</accession>
<evidence type="ECO:0000256" key="1">
    <source>
        <dbReference type="ARBA" id="ARBA00004479"/>
    </source>
</evidence>
<feature type="transmembrane region" description="Helical" evidence="9">
    <location>
        <begin position="516"/>
        <end position="541"/>
    </location>
</feature>
<evidence type="ECO:0000259" key="12">
    <source>
        <dbReference type="PROSITE" id="PS50820"/>
    </source>
</evidence>
<dbReference type="PROSITE" id="PS50022">
    <property type="entry name" value="FA58C_3"/>
    <property type="match status" value="1"/>
</dbReference>
<organism evidence="13">
    <name type="scientific">Lamprotornis superbus</name>
    <dbReference type="NCBI Taxonomy" id="245042"/>
    <lineage>
        <taxon>Eukaryota</taxon>
        <taxon>Metazoa</taxon>
        <taxon>Chordata</taxon>
        <taxon>Craniata</taxon>
        <taxon>Vertebrata</taxon>
        <taxon>Euteleostomi</taxon>
        <taxon>Archelosauria</taxon>
        <taxon>Archosauria</taxon>
        <taxon>Dinosauria</taxon>
        <taxon>Saurischia</taxon>
        <taxon>Theropoda</taxon>
        <taxon>Coelurosauria</taxon>
        <taxon>Aves</taxon>
        <taxon>Neognathae</taxon>
        <taxon>Neoaves</taxon>
        <taxon>Telluraves</taxon>
        <taxon>Australaves</taxon>
        <taxon>Passeriformes</taxon>
        <taxon>Sturnidae</taxon>
        <taxon>Lamprotornis</taxon>
    </lineage>
</organism>
<dbReference type="InterPro" id="IPR036609">
    <property type="entry name" value="LCCL_sf"/>
</dbReference>
<feature type="domain" description="CUB" evidence="10">
    <location>
        <begin position="97"/>
        <end position="207"/>
    </location>
</feature>
<evidence type="ECO:0000313" key="14">
    <source>
        <dbReference type="EMBL" id="KAI1240993.1"/>
    </source>
</evidence>
<dbReference type="InterPro" id="IPR050633">
    <property type="entry name" value="Neuropilin_MCO_CoagFactor"/>
</dbReference>
<keyword evidence="15" id="KW-1185">Reference proteome</keyword>
<proteinExistence type="predicted"/>
<evidence type="ECO:0000256" key="6">
    <source>
        <dbReference type="ARBA" id="ARBA00023157"/>
    </source>
</evidence>
<dbReference type="GO" id="GO:0005886">
    <property type="term" value="C:plasma membrane"/>
    <property type="evidence" value="ECO:0007669"/>
    <property type="project" value="TreeGrafter"/>
</dbReference>
<dbReference type="SMART" id="SM00603">
    <property type="entry name" value="LCCL"/>
    <property type="match status" value="1"/>
</dbReference>
<evidence type="ECO:0000256" key="9">
    <source>
        <dbReference type="SAM" id="Phobius"/>
    </source>
</evidence>
<dbReference type="PROSITE" id="PS50820">
    <property type="entry name" value="LCCL"/>
    <property type="match status" value="1"/>
</dbReference>
<dbReference type="PANTHER" id="PTHR46806:SF1">
    <property type="entry name" value="DISCOIDIN, CUB AND LCCL DOMAIN-CONTAINING PROTEIN 1"/>
    <property type="match status" value="1"/>
</dbReference>
<gene>
    <name evidence="13" type="ORF">IHE44_000173</name>
    <name evidence="14" type="ORF">IHE44_0009449</name>
</gene>
<evidence type="ECO:0000256" key="2">
    <source>
        <dbReference type="ARBA" id="ARBA00022553"/>
    </source>
</evidence>
<dbReference type="SUPFAM" id="SSF69848">
    <property type="entry name" value="LCCL domain"/>
    <property type="match status" value="1"/>
</dbReference>
<feature type="compositionally biased region" description="Basic and acidic residues" evidence="8">
    <location>
        <begin position="728"/>
        <end position="743"/>
    </location>
</feature>
<dbReference type="InterPro" id="IPR004043">
    <property type="entry name" value="LCCL"/>
</dbReference>
<evidence type="ECO:0000313" key="15">
    <source>
        <dbReference type="Proteomes" id="UP000618051"/>
    </source>
</evidence>
<dbReference type="Proteomes" id="UP000618051">
    <property type="component" value="Unassembled WGS sequence"/>
</dbReference>
<reference evidence="13" key="1">
    <citation type="submission" date="2020-10" db="EMBL/GenBank/DDBJ databases">
        <title>Feather gene expression reveals the developmental basis of iridescence in African starlings.</title>
        <authorList>
            <person name="Rubenstein D.R."/>
        </authorList>
    </citation>
    <scope>NUCLEOTIDE SEQUENCE</scope>
    <source>
        <strain evidence="13">SS15</strain>
        <tissue evidence="13">Liver</tissue>
    </source>
</reference>
<dbReference type="Gene3D" id="2.60.120.260">
    <property type="entry name" value="Galactose-binding domain-like"/>
    <property type="match status" value="1"/>
</dbReference>
<feature type="domain" description="F5/8 type C" evidence="11">
    <location>
        <begin position="312"/>
        <end position="469"/>
    </location>
</feature>
<reference evidence="14 15" key="2">
    <citation type="journal article" date="2021" name="J. Hered.">
        <title>Feather Gene Expression Elucidates the Developmental Basis of Plumage Iridescence in African Starlings.</title>
        <authorList>
            <person name="Rubenstein D.R."/>
            <person name="Corvelo A."/>
            <person name="MacManes M.D."/>
            <person name="Maia R."/>
            <person name="Narzisi G."/>
            <person name="Rousaki A."/>
            <person name="Vandenabeele P."/>
            <person name="Shawkey M.D."/>
            <person name="Solomon J."/>
        </authorList>
    </citation>
    <scope>NUCLEOTIDE SEQUENCE [LARGE SCALE GENOMIC DNA]</scope>
    <source>
        <strain evidence="14">SS15</strain>
    </source>
</reference>
<keyword evidence="2" id="KW-0597">Phosphoprotein</keyword>
<evidence type="ECO:0000256" key="5">
    <source>
        <dbReference type="ARBA" id="ARBA00023136"/>
    </source>
</evidence>
<feature type="domain" description="LCCL" evidence="12">
    <location>
        <begin position="209"/>
        <end position="305"/>
    </location>
</feature>
<reference evidence="14" key="3">
    <citation type="submission" date="2022-01" db="EMBL/GenBank/DDBJ databases">
        <authorList>
            <person name="Rubenstein D.R."/>
        </authorList>
    </citation>
    <scope>NUCLEOTIDE SEQUENCE</scope>
    <source>
        <strain evidence="14">SS15</strain>
        <tissue evidence="14">Liver</tissue>
    </source>
</reference>
<evidence type="ECO:0000256" key="8">
    <source>
        <dbReference type="SAM" id="MobiDB-lite"/>
    </source>
</evidence>
<dbReference type="SUPFAM" id="SSF49854">
    <property type="entry name" value="Spermadhesin, CUB domain"/>
    <property type="match status" value="1"/>
</dbReference>
<dbReference type="InterPro" id="IPR000859">
    <property type="entry name" value="CUB_dom"/>
</dbReference>
<feature type="region of interest" description="Disordered" evidence="8">
    <location>
        <begin position="1"/>
        <end position="62"/>
    </location>
</feature>
<dbReference type="SMART" id="SM00042">
    <property type="entry name" value="CUB"/>
    <property type="match status" value="1"/>
</dbReference>
<feature type="compositionally biased region" description="Polar residues" evidence="8">
    <location>
        <begin position="482"/>
        <end position="493"/>
    </location>
</feature>
<evidence type="ECO:0000259" key="10">
    <source>
        <dbReference type="PROSITE" id="PS01180"/>
    </source>
</evidence>
<dbReference type="AlphaFoldDB" id="A0A835U2T2"/>
<dbReference type="PROSITE" id="PS01180">
    <property type="entry name" value="CUB"/>
    <property type="match status" value="1"/>
</dbReference>
<protein>
    <submittedName>
        <fullName evidence="13 14">Discoidin</fullName>
    </submittedName>
</protein>
<feature type="disulfide bond" evidence="7">
    <location>
        <begin position="97"/>
        <end position="124"/>
    </location>
</feature>
<dbReference type="Pfam" id="PF00754">
    <property type="entry name" value="F5_F8_type_C"/>
    <property type="match status" value="1"/>
</dbReference>
<feature type="region of interest" description="Disordered" evidence="8">
    <location>
        <begin position="722"/>
        <end position="743"/>
    </location>
</feature>
<dbReference type="GO" id="GO:0038023">
    <property type="term" value="F:signaling receptor activity"/>
    <property type="evidence" value="ECO:0007669"/>
    <property type="project" value="TreeGrafter"/>
</dbReference>
<feature type="non-terminal residue" evidence="13">
    <location>
        <position position="1"/>
    </location>
</feature>
<dbReference type="InterPro" id="IPR000421">
    <property type="entry name" value="FA58C"/>
</dbReference>
<comment type="caution">
    <text evidence="13">The sequence shown here is derived from an EMBL/GenBank/DDBJ whole genome shotgun (WGS) entry which is preliminary data.</text>
</comment>
<dbReference type="SMART" id="SM00231">
    <property type="entry name" value="FA58C"/>
    <property type="match status" value="1"/>
</dbReference>
<evidence type="ECO:0000256" key="4">
    <source>
        <dbReference type="ARBA" id="ARBA00022989"/>
    </source>
</evidence>
<keyword evidence="6 7" id="KW-1015">Disulfide bond</keyword>
<name>A0A835U2T2_9PASS</name>
<keyword evidence="4 9" id="KW-1133">Transmembrane helix</keyword>
<dbReference type="Gene3D" id="2.170.130.20">
    <property type="entry name" value="LCCL-like domain"/>
    <property type="match status" value="1"/>
</dbReference>
<comment type="caution">
    <text evidence="7">Lacks conserved residue(s) required for the propagation of feature annotation.</text>
</comment>
<dbReference type="InterPro" id="IPR035914">
    <property type="entry name" value="Sperma_CUB_dom_sf"/>
</dbReference>
<evidence type="ECO:0000256" key="3">
    <source>
        <dbReference type="ARBA" id="ARBA00022692"/>
    </source>
</evidence>
<comment type="subcellular location">
    <subcellularLocation>
        <location evidence="1">Membrane</location>
        <topology evidence="1">Single-pass type I membrane protein</topology>
    </subcellularLocation>
</comment>
<dbReference type="EMBL" id="JADDUC020000003">
    <property type="protein sequence ID" value="KAI1240993.1"/>
    <property type="molecule type" value="Genomic_DNA"/>
</dbReference>
<dbReference type="SUPFAM" id="SSF49785">
    <property type="entry name" value="Galactose-binding domain-like"/>
    <property type="match status" value="1"/>
</dbReference>
<evidence type="ECO:0000256" key="7">
    <source>
        <dbReference type="PROSITE-ProRule" id="PRU00059"/>
    </source>
</evidence>
<evidence type="ECO:0000259" key="11">
    <source>
        <dbReference type="PROSITE" id="PS50022"/>
    </source>
</evidence>